<dbReference type="InterPro" id="IPR011006">
    <property type="entry name" value="CheY-like_superfamily"/>
</dbReference>
<accession>A0A9X4XUR9</accession>
<dbReference type="SUPFAM" id="SSF52172">
    <property type="entry name" value="CheY-like"/>
    <property type="match status" value="1"/>
</dbReference>
<protein>
    <recommendedName>
        <fullName evidence="3">Response regulator</fullName>
    </recommendedName>
</protein>
<dbReference type="AlphaFoldDB" id="A0A9X4XUR9"/>
<sequence>MEPSGTFKLLVIVRDTLERRIVAKLGVRSGFTSTRASCEEAILAVSGHAYAVIVIDLAPEGFSCPNFGPIAVAIGPDIPVVVLSHSSEMVLAGSQQSSRITGLNVVSVLLKPISLPDLEQTLTEIRLRLEVGLPVRALPPLIRRHSSEGDAVRNQASCPHIR</sequence>
<comment type="caution">
    <text evidence="1">The sequence shown here is derived from an EMBL/GenBank/DDBJ whole genome shotgun (WGS) entry which is preliminary data.</text>
</comment>
<dbReference type="Proteomes" id="UP000438991">
    <property type="component" value="Unassembled WGS sequence"/>
</dbReference>
<proteinExistence type="predicted"/>
<organism evidence="1 2">
    <name type="scientific">Rhodoplanes serenus</name>
    <dbReference type="NCBI Taxonomy" id="200615"/>
    <lineage>
        <taxon>Bacteria</taxon>
        <taxon>Pseudomonadati</taxon>
        <taxon>Pseudomonadota</taxon>
        <taxon>Alphaproteobacteria</taxon>
        <taxon>Hyphomicrobiales</taxon>
        <taxon>Nitrobacteraceae</taxon>
        <taxon>Rhodoplanes</taxon>
    </lineage>
</organism>
<dbReference type="Gene3D" id="3.40.50.2300">
    <property type="match status" value="1"/>
</dbReference>
<dbReference type="RefSeq" id="WP_155481697.1">
    <property type="nucleotide sequence ID" value="NZ_WNKV01000042.1"/>
</dbReference>
<dbReference type="EMBL" id="WNKV01000042">
    <property type="protein sequence ID" value="MTW19451.1"/>
    <property type="molecule type" value="Genomic_DNA"/>
</dbReference>
<evidence type="ECO:0008006" key="3">
    <source>
        <dbReference type="Google" id="ProtNLM"/>
    </source>
</evidence>
<evidence type="ECO:0000313" key="2">
    <source>
        <dbReference type="Proteomes" id="UP000438991"/>
    </source>
</evidence>
<gene>
    <name evidence="1" type="ORF">GJ689_24990</name>
</gene>
<reference evidence="1 2" key="1">
    <citation type="submission" date="2019-11" db="EMBL/GenBank/DDBJ databases">
        <title>Whole-genome sequence of Rhodoplanes serenus DSM 18633, type strain.</title>
        <authorList>
            <person name="Kyndt J.A."/>
            <person name="Meyer T.E."/>
        </authorList>
    </citation>
    <scope>NUCLEOTIDE SEQUENCE [LARGE SCALE GENOMIC DNA]</scope>
    <source>
        <strain evidence="1 2">DSM 18633</strain>
    </source>
</reference>
<name>A0A9X4XUR9_9BRAD</name>
<evidence type="ECO:0000313" key="1">
    <source>
        <dbReference type="EMBL" id="MTW19451.1"/>
    </source>
</evidence>